<keyword evidence="8" id="KW-1185">Reference proteome</keyword>
<dbReference type="PANTHER" id="PTHR43827:SF13">
    <property type="entry name" value="ALDO_KETO REDUCTASE FAMILY PROTEIN"/>
    <property type="match status" value="1"/>
</dbReference>
<dbReference type="InterPro" id="IPR036812">
    <property type="entry name" value="NAD(P)_OxRdtase_dom_sf"/>
</dbReference>
<dbReference type="InterPro" id="IPR018170">
    <property type="entry name" value="Aldo/ket_reductase_CS"/>
</dbReference>
<comment type="similarity">
    <text evidence="1">Belongs to the aldo/keto reductase family.</text>
</comment>
<dbReference type="PIRSF" id="PIRSF000097">
    <property type="entry name" value="AKR"/>
    <property type="match status" value="1"/>
</dbReference>
<evidence type="ECO:0000313" key="7">
    <source>
        <dbReference type="EMBL" id="KAF4633422.1"/>
    </source>
</evidence>
<evidence type="ECO:0000256" key="3">
    <source>
        <dbReference type="PIRSR" id="PIRSR000097-1"/>
    </source>
</evidence>
<sequence>MSLESVPPLASRMKLENGQSIPAIFIGLYLTTAEETTQVVQWALEAGYRGVDSAQYYKNEAEAGKAINKFLSSEANISASHLKREDIFFTSKLEENSDYATVKASIKDSVKRSELGYIDLFLLHSPYGGKQARLDSWRAVEDAILDGEVKAGGVSSFGTKHLEELLASNPRIIPAVNQIELHPFGQRTKIVNFCTQHGIKIQCYSPLVHGQRMNHPVLLKISHKYGCSVAQLLVRWGLQHGYVTLPKSVKLERIVENGAVGGFAISAEDMEELDSLEEGLLTDWDPTDCP</sequence>
<dbReference type="InterPro" id="IPR023210">
    <property type="entry name" value="NADP_OxRdtase_dom"/>
</dbReference>
<dbReference type="AlphaFoldDB" id="A0A8H4RNX6"/>
<reference evidence="7 8" key="1">
    <citation type="submission" date="2020-03" db="EMBL/GenBank/DDBJ databases">
        <title>Draft Genome Sequence of Cudoniella acicularis.</title>
        <authorList>
            <person name="Buettner E."/>
            <person name="Kellner H."/>
        </authorList>
    </citation>
    <scope>NUCLEOTIDE SEQUENCE [LARGE SCALE GENOMIC DNA]</scope>
    <source>
        <strain evidence="7 8">DSM 108380</strain>
    </source>
</reference>
<evidence type="ECO:0000256" key="5">
    <source>
        <dbReference type="PIRSR" id="PIRSR000097-3"/>
    </source>
</evidence>
<evidence type="ECO:0000259" key="6">
    <source>
        <dbReference type="Pfam" id="PF00248"/>
    </source>
</evidence>
<dbReference type="Pfam" id="PF00248">
    <property type="entry name" value="Aldo_ket_red"/>
    <property type="match status" value="1"/>
</dbReference>
<dbReference type="Proteomes" id="UP000566819">
    <property type="component" value="Unassembled WGS sequence"/>
</dbReference>
<dbReference type="PANTHER" id="PTHR43827">
    <property type="entry name" value="2,5-DIKETO-D-GLUCONIC ACID REDUCTASE"/>
    <property type="match status" value="1"/>
</dbReference>
<dbReference type="InterPro" id="IPR020471">
    <property type="entry name" value="AKR"/>
</dbReference>
<dbReference type="PROSITE" id="PS00063">
    <property type="entry name" value="ALDOKETO_REDUCTASE_3"/>
    <property type="match status" value="1"/>
</dbReference>
<organism evidence="7 8">
    <name type="scientific">Cudoniella acicularis</name>
    <dbReference type="NCBI Taxonomy" id="354080"/>
    <lineage>
        <taxon>Eukaryota</taxon>
        <taxon>Fungi</taxon>
        <taxon>Dikarya</taxon>
        <taxon>Ascomycota</taxon>
        <taxon>Pezizomycotina</taxon>
        <taxon>Leotiomycetes</taxon>
        <taxon>Helotiales</taxon>
        <taxon>Tricladiaceae</taxon>
        <taxon>Cudoniella</taxon>
    </lineage>
</organism>
<evidence type="ECO:0000256" key="2">
    <source>
        <dbReference type="ARBA" id="ARBA00023002"/>
    </source>
</evidence>
<feature type="binding site" evidence="4">
    <location>
        <position position="124"/>
    </location>
    <ligand>
        <name>substrate</name>
    </ligand>
</feature>
<dbReference type="CDD" id="cd19071">
    <property type="entry name" value="AKR_AKR1-5-like"/>
    <property type="match status" value="1"/>
</dbReference>
<keyword evidence="2" id="KW-0560">Oxidoreductase</keyword>
<dbReference type="PRINTS" id="PR00069">
    <property type="entry name" value="ALDKETRDTASE"/>
</dbReference>
<dbReference type="FunFam" id="3.20.20.100:FF:000015">
    <property type="entry name" value="Oxidoreductase, aldo/keto reductase family"/>
    <property type="match status" value="1"/>
</dbReference>
<comment type="caution">
    <text evidence="7">The sequence shown here is derived from an EMBL/GenBank/DDBJ whole genome shotgun (WGS) entry which is preliminary data.</text>
</comment>
<dbReference type="OrthoDB" id="416253at2759"/>
<dbReference type="SUPFAM" id="SSF51430">
    <property type="entry name" value="NAD(P)-linked oxidoreductase"/>
    <property type="match status" value="1"/>
</dbReference>
<proteinExistence type="inferred from homology"/>
<evidence type="ECO:0000256" key="1">
    <source>
        <dbReference type="ARBA" id="ARBA00007905"/>
    </source>
</evidence>
<evidence type="ECO:0000256" key="4">
    <source>
        <dbReference type="PIRSR" id="PIRSR000097-2"/>
    </source>
</evidence>
<dbReference type="EMBL" id="JAAMPI010000261">
    <property type="protein sequence ID" value="KAF4633422.1"/>
    <property type="molecule type" value="Genomic_DNA"/>
</dbReference>
<dbReference type="Gene3D" id="3.20.20.100">
    <property type="entry name" value="NADP-dependent oxidoreductase domain"/>
    <property type="match status" value="1"/>
</dbReference>
<protein>
    <recommendedName>
        <fullName evidence="6">NADP-dependent oxidoreductase domain-containing protein</fullName>
    </recommendedName>
</protein>
<feature type="site" description="Lowers pKa of active site Tyr" evidence="5">
    <location>
        <position position="92"/>
    </location>
</feature>
<evidence type="ECO:0000313" key="8">
    <source>
        <dbReference type="Proteomes" id="UP000566819"/>
    </source>
</evidence>
<gene>
    <name evidence="7" type="ORF">G7Y89_g4697</name>
</gene>
<accession>A0A8H4RNX6</accession>
<feature type="active site" description="Proton donor" evidence="3">
    <location>
        <position position="57"/>
    </location>
</feature>
<feature type="domain" description="NADP-dependent oxidoreductase" evidence="6">
    <location>
        <begin position="32"/>
        <end position="277"/>
    </location>
</feature>
<dbReference type="GO" id="GO:0016491">
    <property type="term" value="F:oxidoreductase activity"/>
    <property type="evidence" value="ECO:0007669"/>
    <property type="project" value="UniProtKB-KW"/>
</dbReference>
<name>A0A8H4RNX6_9HELO</name>